<organism evidence="23">
    <name type="scientific">Acerihabitans sp. KWT182</name>
    <dbReference type="NCBI Taxonomy" id="3157919"/>
    <lineage>
        <taxon>Bacteria</taxon>
        <taxon>Pseudomonadati</taxon>
        <taxon>Pseudomonadota</taxon>
        <taxon>Gammaproteobacteria</taxon>
        <taxon>Enterobacterales</taxon>
        <taxon>Pectobacteriaceae</taxon>
        <taxon>Acerihabitans</taxon>
    </lineage>
</organism>
<evidence type="ECO:0000256" key="8">
    <source>
        <dbReference type="ARBA" id="ARBA00022645"/>
    </source>
</evidence>
<dbReference type="GO" id="GO:0042803">
    <property type="term" value="F:protein homodimerization activity"/>
    <property type="evidence" value="ECO:0007669"/>
    <property type="project" value="UniProtKB-ARBA"/>
</dbReference>
<dbReference type="GO" id="GO:0071555">
    <property type="term" value="P:cell wall organization"/>
    <property type="evidence" value="ECO:0007669"/>
    <property type="project" value="UniProtKB-KW"/>
</dbReference>
<dbReference type="FunFam" id="2.60.410.10:FF:000001">
    <property type="entry name" value="D-alanyl-D-alanine carboxypeptidase dacA"/>
    <property type="match status" value="1"/>
</dbReference>
<feature type="active site" evidence="18">
    <location>
        <position position="139"/>
    </location>
</feature>
<keyword evidence="13" id="KW-0573">Peptidoglycan synthesis</keyword>
<dbReference type="FunFam" id="3.40.710.10:FF:000001">
    <property type="entry name" value="D-alanyl-D-alanine serine-type carboxypeptidase"/>
    <property type="match status" value="1"/>
</dbReference>
<evidence type="ECO:0000256" key="14">
    <source>
        <dbReference type="ARBA" id="ARBA00023136"/>
    </source>
</evidence>
<dbReference type="InterPro" id="IPR001967">
    <property type="entry name" value="Peptidase_S11_N"/>
</dbReference>
<dbReference type="Pfam" id="PF07943">
    <property type="entry name" value="PBP5_C"/>
    <property type="match status" value="1"/>
</dbReference>
<comment type="similarity">
    <text evidence="4 20">Belongs to the peptidase S11 family.</text>
</comment>
<keyword evidence="14" id="KW-0472">Membrane</keyword>
<dbReference type="SUPFAM" id="SSF56601">
    <property type="entry name" value="beta-lactamase/transpeptidase-like"/>
    <property type="match status" value="1"/>
</dbReference>
<gene>
    <name evidence="23" type="primary">dacA</name>
    <name evidence="23" type="ORF">ABK905_07645</name>
</gene>
<dbReference type="NCBIfam" id="NF008059">
    <property type="entry name" value="PRK10793.1"/>
    <property type="match status" value="1"/>
</dbReference>
<evidence type="ECO:0000256" key="9">
    <source>
        <dbReference type="ARBA" id="ARBA00022670"/>
    </source>
</evidence>
<dbReference type="EMBL" id="CP157947">
    <property type="protein sequence ID" value="XBS70920.1"/>
    <property type="molecule type" value="Genomic_DNA"/>
</dbReference>
<evidence type="ECO:0000256" key="11">
    <source>
        <dbReference type="ARBA" id="ARBA00022801"/>
    </source>
</evidence>
<evidence type="ECO:0000313" key="23">
    <source>
        <dbReference type="EMBL" id="XBS70920.1"/>
    </source>
</evidence>
<evidence type="ECO:0000256" key="5">
    <source>
        <dbReference type="ARBA" id="ARBA00012448"/>
    </source>
</evidence>
<dbReference type="GO" id="GO:0005886">
    <property type="term" value="C:plasma membrane"/>
    <property type="evidence" value="ECO:0007669"/>
    <property type="project" value="UniProtKB-SubCell"/>
</dbReference>
<evidence type="ECO:0000256" key="4">
    <source>
        <dbReference type="ARBA" id="ARBA00007164"/>
    </source>
</evidence>
<evidence type="ECO:0000259" key="22">
    <source>
        <dbReference type="SMART" id="SM00936"/>
    </source>
</evidence>
<dbReference type="EC" id="3.4.16.4" evidence="5"/>
<accession>A0AAU7QCV2</accession>
<keyword evidence="12" id="KW-0133">Cell shape</keyword>
<evidence type="ECO:0000256" key="18">
    <source>
        <dbReference type="PIRSR" id="PIRSR618044-1"/>
    </source>
</evidence>
<feature type="signal peptide" evidence="21">
    <location>
        <begin position="1"/>
        <end position="29"/>
    </location>
</feature>
<keyword evidence="11 23" id="KW-0378">Hydrolase</keyword>
<dbReference type="GO" id="GO:0008658">
    <property type="term" value="F:penicillin binding"/>
    <property type="evidence" value="ECO:0007669"/>
    <property type="project" value="UniProtKB-ARBA"/>
</dbReference>
<dbReference type="SUPFAM" id="SSF69189">
    <property type="entry name" value="Penicillin-binding protein associated domain"/>
    <property type="match status" value="1"/>
</dbReference>
<comment type="catalytic activity">
    <reaction evidence="16">
        <text>Preferential cleavage: (Ac)2-L-Lys-D-Ala-|-D-Ala. Also transpeptidation of peptidyl-alanyl moieties that are N-acyl substituents of D-alanine.</text>
        <dbReference type="EC" id="3.4.16.4"/>
    </reaction>
</comment>
<dbReference type="Gene3D" id="2.60.410.10">
    <property type="entry name" value="D-Ala-D-Ala carboxypeptidase, C-terminal domain"/>
    <property type="match status" value="1"/>
</dbReference>
<keyword evidence="8 23" id="KW-0121">Carboxypeptidase</keyword>
<feature type="active site" description="Proton acceptor" evidence="18">
    <location>
        <position position="76"/>
    </location>
</feature>
<feature type="active site" description="Acyl-ester intermediate" evidence="18">
    <location>
        <position position="73"/>
    </location>
</feature>
<evidence type="ECO:0000256" key="12">
    <source>
        <dbReference type="ARBA" id="ARBA00022960"/>
    </source>
</evidence>
<comment type="pathway">
    <text evidence="3">Cell wall biogenesis; peptidoglycan biosynthesis.</text>
</comment>
<protein>
    <recommendedName>
        <fullName evidence="5">serine-type D-Ala-D-Ala carboxypeptidase</fullName>
        <ecNumber evidence="5">3.4.16.4</ecNumber>
    </recommendedName>
</protein>
<dbReference type="InterPro" id="IPR012338">
    <property type="entry name" value="Beta-lactam/transpept-like"/>
</dbReference>
<evidence type="ECO:0000256" key="21">
    <source>
        <dbReference type="SAM" id="SignalP"/>
    </source>
</evidence>
<dbReference type="SMART" id="SM00936">
    <property type="entry name" value="PBP5_C"/>
    <property type="match status" value="1"/>
</dbReference>
<keyword evidence="6" id="KW-1003">Cell membrane</keyword>
<keyword evidence="10 21" id="KW-0732">Signal</keyword>
<evidence type="ECO:0000256" key="3">
    <source>
        <dbReference type="ARBA" id="ARBA00004752"/>
    </source>
</evidence>
<evidence type="ECO:0000256" key="16">
    <source>
        <dbReference type="ARBA" id="ARBA00034000"/>
    </source>
</evidence>
<evidence type="ECO:0000256" key="17">
    <source>
        <dbReference type="ARBA" id="ARBA00060592"/>
    </source>
</evidence>
<comment type="function">
    <text evidence="1">Removes C-terminal D-alanyl residues from sugar-peptide cell wall precursors.</text>
</comment>
<name>A0AAU7QCV2_9GAMM</name>
<proteinExistence type="inferred from homology"/>
<dbReference type="InterPro" id="IPR012907">
    <property type="entry name" value="Peptidase_S11_C"/>
</dbReference>
<evidence type="ECO:0000256" key="2">
    <source>
        <dbReference type="ARBA" id="ARBA00004417"/>
    </source>
</evidence>
<evidence type="ECO:0000256" key="20">
    <source>
        <dbReference type="RuleBase" id="RU004016"/>
    </source>
</evidence>
<evidence type="ECO:0000256" key="15">
    <source>
        <dbReference type="ARBA" id="ARBA00023316"/>
    </source>
</evidence>
<dbReference type="InterPro" id="IPR015956">
    <property type="entry name" value="Peniciliin-bd_prot_C_sf"/>
</dbReference>
<sequence>MNKETTHLLFKRLALTTAIVLMPLAQSQADDVNLKTMIPGAPQIDAESYILIDYNSGKVLAEQNADSRRDPASLTKMMTSYVIGQAIKAGKITPDDVVTVNKDAWATGNPVFKGSSLMFLKPGDRVPVSQLNRGIILQSGNDACVAMADFVAGSQDAFVTLMNNYVSVLGLKNTHFETVHGLDAPGQFSTARDMALIGQALIRDVPNEYATYKEREFTYNNIRQLNRNGLLWDTNLNVDGIKTGHTDAAGFNIVASATDGPMRLISAVLGGRSSKGRENESRKLLTWGFRFFETVAPLKAGKEFASEPVWFGDTDTVKLGVDKDAYLTIPRGRMKDLKASYTLDKPELHAPLALNQQVGTINFQLDGKTIEQHPLVVLNEVKEGNFFSRMVDYIKLMFHHWFA</sequence>
<dbReference type="InterPro" id="IPR018044">
    <property type="entry name" value="Peptidase_S11"/>
</dbReference>
<dbReference type="GO" id="GO:0009002">
    <property type="term" value="F:serine-type D-Ala-D-Ala carboxypeptidase activity"/>
    <property type="evidence" value="ECO:0007669"/>
    <property type="project" value="UniProtKB-EC"/>
</dbReference>
<feature type="chain" id="PRO_5043963996" description="serine-type D-Ala-D-Ala carboxypeptidase" evidence="21">
    <location>
        <begin position="30"/>
        <end position="403"/>
    </location>
</feature>
<comment type="subcellular location">
    <subcellularLocation>
        <location evidence="2">Cell inner membrane</location>
        <topology evidence="2">Peripheral membrane protein</topology>
    </subcellularLocation>
</comment>
<feature type="domain" description="Peptidase S11 D-Ala-D-Ala carboxypeptidase A C-terminal" evidence="22">
    <location>
        <begin position="292"/>
        <end position="383"/>
    </location>
</feature>
<dbReference type="GO" id="GO:0030288">
    <property type="term" value="C:outer membrane-bounded periplasmic space"/>
    <property type="evidence" value="ECO:0007669"/>
    <property type="project" value="UniProtKB-ARBA"/>
</dbReference>
<comment type="pathway">
    <text evidence="17">Glycan biosynthesis.</text>
</comment>
<dbReference type="GO" id="GO:0008360">
    <property type="term" value="P:regulation of cell shape"/>
    <property type="evidence" value="ECO:0007669"/>
    <property type="project" value="UniProtKB-KW"/>
</dbReference>
<evidence type="ECO:0000256" key="19">
    <source>
        <dbReference type="PIRSR" id="PIRSR618044-2"/>
    </source>
</evidence>
<evidence type="ECO:0000256" key="6">
    <source>
        <dbReference type="ARBA" id="ARBA00022475"/>
    </source>
</evidence>
<evidence type="ECO:0000256" key="1">
    <source>
        <dbReference type="ARBA" id="ARBA00003217"/>
    </source>
</evidence>
<dbReference type="InterPro" id="IPR037167">
    <property type="entry name" value="Peptidase_S11_C_sf"/>
</dbReference>
<evidence type="ECO:0000256" key="10">
    <source>
        <dbReference type="ARBA" id="ARBA00022729"/>
    </source>
</evidence>
<feature type="binding site" evidence="19">
    <location>
        <position position="242"/>
    </location>
    <ligand>
        <name>substrate</name>
    </ligand>
</feature>
<evidence type="ECO:0000256" key="13">
    <source>
        <dbReference type="ARBA" id="ARBA00022984"/>
    </source>
</evidence>
<dbReference type="Gene3D" id="3.40.710.10">
    <property type="entry name" value="DD-peptidase/beta-lactamase superfamily"/>
    <property type="match status" value="1"/>
</dbReference>
<dbReference type="AlphaFoldDB" id="A0AAU7QCV2"/>
<dbReference type="PRINTS" id="PR00725">
    <property type="entry name" value="DADACBPTASE1"/>
</dbReference>
<keyword evidence="15" id="KW-0961">Cell wall biogenesis/degradation</keyword>
<dbReference type="GO" id="GO:0009252">
    <property type="term" value="P:peptidoglycan biosynthetic process"/>
    <property type="evidence" value="ECO:0007669"/>
    <property type="project" value="UniProtKB-KW"/>
</dbReference>
<keyword evidence="7" id="KW-0997">Cell inner membrane</keyword>
<dbReference type="PANTHER" id="PTHR21581">
    <property type="entry name" value="D-ALANYL-D-ALANINE CARBOXYPEPTIDASE"/>
    <property type="match status" value="1"/>
</dbReference>
<evidence type="ECO:0000256" key="7">
    <source>
        <dbReference type="ARBA" id="ARBA00022519"/>
    </source>
</evidence>
<reference evidence="23" key="1">
    <citation type="submission" date="2024-06" db="EMBL/GenBank/DDBJ databases">
        <authorList>
            <person name="Coelho C."/>
            <person name="Bento M."/>
            <person name="Garcia E."/>
            <person name="Camelo A."/>
            <person name="Brandao I."/>
            <person name="Espirito Santo C."/>
            <person name="Trovao J."/>
            <person name="Verissimo A."/>
            <person name="Costa J."/>
            <person name="Tiago I."/>
        </authorList>
    </citation>
    <scope>NUCLEOTIDE SEQUENCE</scope>
    <source>
        <strain evidence="23">KWT182</strain>
    </source>
</reference>
<dbReference type="Pfam" id="PF00768">
    <property type="entry name" value="Peptidase_S11"/>
    <property type="match status" value="1"/>
</dbReference>
<keyword evidence="9" id="KW-0645">Protease</keyword>
<dbReference type="PANTHER" id="PTHR21581:SF27">
    <property type="entry name" value="D-ALANYL-D-ALANINE CARBOXYPEPTIDASE DACA"/>
    <property type="match status" value="1"/>
</dbReference>
<dbReference type="GO" id="GO:0006508">
    <property type="term" value="P:proteolysis"/>
    <property type="evidence" value="ECO:0007669"/>
    <property type="project" value="UniProtKB-KW"/>
</dbReference>